<name>A0A6I6JT12_9BACT</name>
<dbReference type="PROSITE" id="PS51257">
    <property type="entry name" value="PROKAR_LIPOPROTEIN"/>
    <property type="match status" value="1"/>
</dbReference>
<dbReference type="KEGG" id="mcos:GM418_12090"/>
<dbReference type="Proteomes" id="UP000428260">
    <property type="component" value="Chromosome"/>
</dbReference>
<proteinExistence type="predicted"/>
<sequence>MKRLLHLLFLFSMFISCNEKNDQLINTEPEPEPEPELEAEVVDSSYVGFNMYFLKDESLTGADVSNSNLNELKLLKPPFVTQENIEKYDTSSHVIYLKESVALPESDAHFLGKPFVVTTDSTRHYIGVLWPMISSSSYCGPIIDVGPRFYPHDIIKISTGRIPMEHDFRMNDTIIQTLRNYEIFHAGIDCSIDSVKIIENDSINNRCKLRYTFTIKNNDELNLYVFDPLIMGEAHFHYYHNGVFLRTKEKIYQSTSGSQAPAENDNPLDWMIRLNSGETITRTVQKSGYPFIPKGTYECGFRFSGIFSLKKPDREKPDGRVWMGDRLAKSSAIIN</sequence>
<dbReference type="EMBL" id="CP046401">
    <property type="protein sequence ID" value="QGY44369.1"/>
    <property type="molecule type" value="Genomic_DNA"/>
</dbReference>
<gene>
    <name evidence="1" type="ORF">GM418_12090</name>
</gene>
<keyword evidence="2" id="KW-1185">Reference proteome</keyword>
<evidence type="ECO:0000313" key="2">
    <source>
        <dbReference type="Proteomes" id="UP000428260"/>
    </source>
</evidence>
<dbReference type="RefSeq" id="WP_158866441.1">
    <property type="nucleotide sequence ID" value="NZ_CP046401.1"/>
</dbReference>
<reference evidence="1 2" key="1">
    <citation type="submission" date="2019-11" db="EMBL/GenBank/DDBJ databases">
        <authorList>
            <person name="Zheng R.K."/>
            <person name="Sun C.M."/>
        </authorList>
    </citation>
    <scope>NUCLEOTIDE SEQUENCE [LARGE SCALE GENOMIC DNA]</scope>
    <source>
        <strain evidence="1 2">WC007</strain>
    </source>
</reference>
<accession>A0A6I6JT12</accession>
<protein>
    <recommendedName>
        <fullName evidence="3">Lipoprotein</fullName>
    </recommendedName>
</protein>
<evidence type="ECO:0008006" key="3">
    <source>
        <dbReference type="Google" id="ProtNLM"/>
    </source>
</evidence>
<organism evidence="1 2">
    <name type="scientific">Maribellus comscasis</name>
    <dbReference type="NCBI Taxonomy" id="2681766"/>
    <lineage>
        <taxon>Bacteria</taxon>
        <taxon>Pseudomonadati</taxon>
        <taxon>Bacteroidota</taxon>
        <taxon>Bacteroidia</taxon>
        <taxon>Marinilabiliales</taxon>
        <taxon>Prolixibacteraceae</taxon>
        <taxon>Maribellus</taxon>
    </lineage>
</organism>
<evidence type="ECO:0000313" key="1">
    <source>
        <dbReference type="EMBL" id="QGY44369.1"/>
    </source>
</evidence>
<dbReference type="AlphaFoldDB" id="A0A6I6JT12"/>